<dbReference type="SUPFAM" id="SSF52799">
    <property type="entry name" value="(Phosphotyrosine protein) phosphatases II"/>
    <property type="match status" value="1"/>
</dbReference>
<dbReference type="InterPro" id="IPR029021">
    <property type="entry name" value="Prot-tyrosine_phosphatase-like"/>
</dbReference>
<dbReference type="Pfam" id="PF22785">
    <property type="entry name" value="Tc-R-P"/>
    <property type="match status" value="1"/>
</dbReference>
<feature type="compositionally biased region" description="Polar residues" evidence="1">
    <location>
        <begin position="35"/>
        <end position="45"/>
    </location>
</feature>
<evidence type="ECO:0000313" key="2">
    <source>
        <dbReference type="EMBL" id="KAB8032201.1"/>
    </source>
</evidence>
<gene>
    <name evidence="2" type="ORF">GCL57_06020</name>
</gene>
<protein>
    <recommendedName>
        <fullName evidence="4">Tyrosine specific protein phosphatases domain-containing protein</fullName>
    </recommendedName>
</protein>
<keyword evidence="3" id="KW-1185">Reference proteome</keyword>
<sequence>MYESVSSLPHYVENVPSNGKRPVFQNWAPVLLRTPNTQSPLRTPSTPAPLRKTSTSSSLLSIPDLGISFPFNSGADPCLFRSSQPYYGGSHDSYQMYTEETINILKTAKIKRILSLNYEKANTPFLAKNKIEFHHLKVKDFCAPKVSEIINACKYLEKTPKGEAALVYCGFGQGRTGMMITAFQIYYNYLACSTLSDLNALPNIVNEFIKNSTAEKDSQEKTLKELFDYLYKKGASKGKNCLKFWKLI</sequence>
<evidence type="ECO:0008006" key="4">
    <source>
        <dbReference type="Google" id="ProtNLM"/>
    </source>
</evidence>
<dbReference type="Proteomes" id="UP000442694">
    <property type="component" value="Unassembled WGS sequence"/>
</dbReference>
<accession>A0A833JGM0</accession>
<dbReference type="Gene3D" id="3.90.190.10">
    <property type="entry name" value="Protein tyrosine phosphatase superfamily"/>
    <property type="match status" value="1"/>
</dbReference>
<evidence type="ECO:0000313" key="3">
    <source>
        <dbReference type="Proteomes" id="UP000442694"/>
    </source>
</evidence>
<dbReference type="EMBL" id="WFLN01000005">
    <property type="protein sequence ID" value="KAB8032201.1"/>
    <property type="molecule type" value="Genomic_DNA"/>
</dbReference>
<dbReference type="RefSeq" id="WP_152212440.1">
    <property type="nucleotide sequence ID" value="NZ_WFLN01000005.1"/>
</dbReference>
<comment type="caution">
    <text evidence="2">The sequence shown here is derived from an EMBL/GenBank/DDBJ whole genome shotgun (WGS) entry which is preliminary data.</text>
</comment>
<reference evidence="2 3" key="1">
    <citation type="submission" date="2019-10" db="EMBL/GenBank/DDBJ databases">
        <title>New genus of Silvanigrellaceae.</title>
        <authorList>
            <person name="Pitt A."/>
            <person name="Hahn M.W."/>
        </authorList>
    </citation>
    <scope>NUCLEOTIDE SEQUENCE [LARGE SCALE GENOMIC DNA]</scope>
    <source>
        <strain evidence="2 3">33A1-SZDP</strain>
    </source>
</reference>
<dbReference type="AlphaFoldDB" id="A0A833JGM0"/>
<proteinExistence type="predicted"/>
<organism evidence="2 3">
    <name type="scientific">Fluviispira multicolorata</name>
    <dbReference type="NCBI Taxonomy" id="2654512"/>
    <lineage>
        <taxon>Bacteria</taxon>
        <taxon>Pseudomonadati</taxon>
        <taxon>Bdellovibrionota</taxon>
        <taxon>Oligoflexia</taxon>
        <taxon>Silvanigrellales</taxon>
        <taxon>Silvanigrellaceae</taxon>
        <taxon>Fluviispira</taxon>
    </lineage>
</organism>
<name>A0A833JGM0_9BACT</name>
<evidence type="ECO:0000256" key="1">
    <source>
        <dbReference type="SAM" id="MobiDB-lite"/>
    </source>
</evidence>
<feature type="region of interest" description="Disordered" evidence="1">
    <location>
        <begin position="35"/>
        <end position="55"/>
    </location>
</feature>